<reference evidence="2 3" key="1">
    <citation type="submission" date="2021-06" db="EMBL/GenBank/DDBJ databases">
        <authorList>
            <person name="Kallberg Y."/>
            <person name="Tangrot J."/>
            <person name="Rosling A."/>
        </authorList>
    </citation>
    <scope>NUCLEOTIDE SEQUENCE [LARGE SCALE GENOMIC DNA]</scope>
    <source>
        <strain evidence="2 3">120-4 pot B 10/14</strain>
    </source>
</reference>
<evidence type="ECO:0000256" key="1">
    <source>
        <dbReference type="SAM" id="MobiDB-lite"/>
    </source>
</evidence>
<organism evidence="2 3">
    <name type="scientific">Gigaspora margarita</name>
    <dbReference type="NCBI Taxonomy" id="4874"/>
    <lineage>
        <taxon>Eukaryota</taxon>
        <taxon>Fungi</taxon>
        <taxon>Fungi incertae sedis</taxon>
        <taxon>Mucoromycota</taxon>
        <taxon>Glomeromycotina</taxon>
        <taxon>Glomeromycetes</taxon>
        <taxon>Diversisporales</taxon>
        <taxon>Gigasporaceae</taxon>
        <taxon>Gigaspora</taxon>
    </lineage>
</organism>
<evidence type="ECO:0000313" key="2">
    <source>
        <dbReference type="EMBL" id="CAG8834596.1"/>
    </source>
</evidence>
<dbReference type="EMBL" id="CAJVQB010049714">
    <property type="protein sequence ID" value="CAG8834596.1"/>
    <property type="molecule type" value="Genomic_DNA"/>
</dbReference>
<evidence type="ECO:0000313" key="3">
    <source>
        <dbReference type="Proteomes" id="UP000789901"/>
    </source>
</evidence>
<sequence length="151" mass="17655">DKLWAIINQAIQNILQQLPEKPENIPKEITNILPFNLLIKSQAKLKAILVALRKIYIFSKLPESYFIELEQLPQDPKDLNTKDMVEKTKFLEEIKAIYSFTLPIPEYIMIVNPTEKPTLLVNIEDIKERVDKNRKQSRRGGREIRSGRDNN</sequence>
<name>A0ABN7WKR3_GIGMA</name>
<proteinExistence type="predicted"/>
<dbReference type="Proteomes" id="UP000789901">
    <property type="component" value="Unassembled WGS sequence"/>
</dbReference>
<accession>A0ABN7WKR3</accession>
<keyword evidence="3" id="KW-1185">Reference proteome</keyword>
<protein>
    <submittedName>
        <fullName evidence="2">9418_t:CDS:1</fullName>
    </submittedName>
</protein>
<feature type="region of interest" description="Disordered" evidence="1">
    <location>
        <begin position="131"/>
        <end position="151"/>
    </location>
</feature>
<gene>
    <name evidence="2" type="ORF">GMARGA_LOCUS32141</name>
</gene>
<feature type="non-terminal residue" evidence="2">
    <location>
        <position position="1"/>
    </location>
</feature>
<comment type="caution">
    <text evidence="2">The sequence shown here is derived from an EMBL/GenBank/DDBJ whole genome shotgun (WGS) entry which is preliminary data.</text>
</comment>